<evidence type="ECO:0000256" key="1">
    <source>
        <dbReference type="SAM" id="MobiDB-lite"/>
    </source>
</evidence>
<organism evidence="2 3">
    <name type="scientific">Amniculicola lignicola CBS 123094</name>
    <dbReference type="NCBI Taxonomy" id="1392246"/>
    <lineage>
        <taxon>Eukaryota</taxon>
        <taxon>Fungi</taxon>
        <taxon>Dikarya</taxon>
        <taxon>Ascomycota</taxon>
        <taxon>Pezizomycotina</taxon>
        <taxon>Dothideomycetes</taxon>
        <taxon>Pleosporomycetidae</taxon>
        <taxon>Pleosporales</taxon>
        <taxon>Amniculicolaceae</taxon>
        <taxon>Amniculicola</taxon>
    </lineage>
</organism>
<sequence>MELDPLSPISDPAYDSTPPSSSSSNQDTPLATPTPHDGTISSSTSPAKPKVQALSIDPTLFAKASYERRKIHELRQLIPHQERHLRNIRAYRVRTANEGFLRWVGSEYTQQPGGCAIGPNGNWVYLKSSGETEYCESVGEEGEDREVGVGEGEEGGEDGGSRFVGKKGIRWEDEAEGGDAHGEEEDAVGSMERDARRYSASVYSQDYEGNPTGLGNGGASNSTNHPGRFGPRALIPHCQPTPNRPSPGARFHHRLTTIRQPGPYPELTVRSRSNASMNGYANAYAGKSGHGDPNVIYEEPEEEAMGSEDEEQMEDEAFRVMNRGRPNKQVKRKRDLAATGV</sequence>
<feature type="compositionally biased region" description="Acidic residues" evidence="1">
    <location>
        <begin position="173"/>
        <end position="187"/>
    </location>
</feature>
<name>A0A6A5X1U0_9PLEO</name>
<accession>A0A6A5X1U0</accession>
<dbReference type="EMBL" id="ML977567">
    <property type="protein sequence ID" value="KAF2004436.1"/>
    <property type="molecule type" value="Genomic_DNA"/>
</dbReference>
<gene>
    <name evidence="2" type="ORF">P154DRAFT_43310</name>
</gene>
<feature type="compositionally biased region" description="Low complexity" evidence="1">
    <location>
        <begin position="10"/>
        <end position="27"/>
    </location>
</feature>
<feature type="compositionally biased region" description="Acidic residues" evidence="1">
    <location>
        <begin position="301"/>
        <end position="315"/>
    </location>
</feature>
<evidence type="ECO:0000313" key="2">
    <source>
        <dbReference type="EMBL" id="KAF2004436.1"/>
    </source>
</evidence>
<dbReference type="AlphaFoldDB" id="A0A6A5X1U0"/>
<feature type="region of interest" description="Disordered" evidence="1">
    <location>
        <begin position="301"/>
        <end position="341"/>
    </location>
</feature>
<reference evidence="2" key="1">
    <citation type="journal article" date="2020" name="Stud. Mycol.">
        <title>101 Dothideomycetes genomes: a test case for predicting lifestyles and emergence of pathogens.</title>
        <authorList>
            <person name="Haridas S."/>
            <person name="Albert R."/>
            <person name="Binder M."/>
            <person name="Bloem J."/>
            <person name="Labutti K."/>
            <person name="Salamov A."/>
            <person name="Andreopoulos B."/>
            <person name="Baker S."/>
            <person name="Barry K."/>
            <person name="Bills G."/>
            <person name="Bluhm B."/>
            <person name="Cannon C."/>
            <person name="Castanera R."/>
            <person name="Culley D."/>
            <person name="Daum C."/>
            <person name="Ezra D."/>
            <person name="Gonzalez J."/>
            <person name="Henrissat B."/>
            <person name="Kuo A."/>
            <person name="Liang C."/>
            <person name="Lipzen A."/>
            <person name="Lutzoni F."/>
            <person name="Magnuson J."/>
            <person name="Mondo S."/>
            <person name="Nolan M."/>
            <person name="Ohm R."/>
            <person name="Pangilinan J."/>
            <person name="Park H.-J."/>
            <person name="Ramirez L."/>
            <person name="Alfaro M."/>
            <person name="Sun H."/>
            <person name="Tritt A."/>
            <person name="Yoshinaga Y."/>
            <person name="Zwiers L.-H."/>
            <person name="Turgeon B."/>
            <person name="Goodwin S."/>
            <person name="Spatafora J."/>
            <person name="Crous P."/>
            <person name="Grigoriev I."/>
        </authorList>
    </citation>
    <scope>NUCLEOTIDE SEQUENCE</scope>
    <source>
        <strain evidence="2">CBS 123094</strain>
    </source>
</reference>
<evidence type="ECO:0000313" key="3">
    <source>
        <dbReference type="Proteomes" id="UP000799779"/>
    </source>
</evidence>
<keyword evidence="3" id="KW-1185">Reference proteome</keyword>
<feature type="region of interest" description="Disordered" evidence="1">
    <location>
        <begin position="1"/>
        <end position="51"/>
    </location>
</feature>
<dbReference type="Proteomes" id="UP000799779">
    <property type="component" value="Unassembled WGS sequence"/>
</dbReference>
<feature type="region of interest" description="Disordered" evidence="1">
    <location>
        <begin position="137"/>
        <end position="193"/>
    </location>
</feature>
<feature type="compositionally biased region" description="Basic residues" evidence="1">
    <location>
        <begin position="325"/>
        <end position="334"/>
    </location>
</feature>
<proteinExistence type="predicted"/>
<protein>
    <submittedName>
        <fullName evidence="2">Uncharacterized protein</fullName>
    </submittedName>
</protein>